<dbReference type="RefSeq" id="WP_014256760.1">
    <property type="nucleotide sequence ID" value="NC_016627.1"/>
</dbReference>
<evidence type="ECO:0000313" key="1">
    <source>
        <dbReference type="EMBL" id="AEV70254.1"/>
    </source>
</evidence>
<gene>
    <name evidence="1" type="ordered locus">Clocl_3804</name>
</gene>
<protein>
    <submittedName>
        <fullName evidence="1">Uncharacterized protein</fullName>
    </submittedName>
</protein>
<dbReference type="KEGG" id="ccl:Clocl_3804"/>
<sequence length="45" mass="5609">MKKLNESLEVERIYTVLEERIEQELEERIELGCWMYCKEFCIMYS</sequence>
<dbReference type="Proteomes" id="UP000005435">
    <property type="component" value="Chromosome"/>
</dbReference>
<keyword evidence="2" id="KW-1185">Reference proteome</keyword>
<dbReference type="EMBL" id="CP003065">
    <property type="protein sequence ID" value="AEV70254.1"/>
    <property type="molecule type" value="Genomic_DNA"/>
</dbReference>
<evidence type="ECO:0000313" key="2">
    <source>
        <dbReference type="Proteomes" id="UP000005435"/>
    </source>
</evidence>
<dbReference type="AlphaFoldDB" id="G8M1M5"/>
<reference evidence="1 2" key="2">
    <citation type="journal article" date="2012" name="Stand. Genomic Sci.">
        <title>Complete Genome Sequence of Clostridium clariflavum DSM 19732.</title>
        <authorList>
            <person name="Izquierdo J.A."/>
            <person name="Goodwin L."/>
            <person name="Davenport K.W."/>
            <person name="Teshima H."/>
            <person name="Bruce D."/>
            <person name="Detter C."/>
            <person name="Tapia R."/>
            <person name="Han S."/>
            <person name="Land M."/>
            <person name="Hauser L."/>
            <person name="Jeffries C.D."/>
            <person name="Han J."/>
            <person name="Pitluck S."/>
            <person name="Nolan M."/>
            <person name="Chen A."/>
            <person name="Huntemann M."/>
            <person name="Mavromatis K."/>
            <person name="Mikhailova N."/>
            <person name="Liolios K."/>
            <person name="Woyke T."/>
            <person name="Lynd L.R."/>
        </authorList>
    </citation>
    <scope>NUCLEOTIDE SEQUENCE [LARGE SCALE GENOMIC DNA]</scope>
    <source>
        <strain evidence="2">DSM 19732 / NBRC 101661 / EBR45</strain>
    </source>
</reference>
<organism evidence="1 2">
    <name type="scientific">Acetivibrio clariflavus (strain DSM 19732 / NBRC 101661 / EBR45)</name>
    <name type="common">Clostridium clariflavum</name>
    <dbReference type="NCBI Taxonomy" id="720554"/>
    <lineage>
        <taxon>Bacteria</taxon>
        <taxon>Bacillati</taxon>
        <taxon>Bacillota</taxon>
        <taxon>Clostridia</taxon>
        <taxon>Eubacteriales</taxon>
        <taxon>Oscillospiraceae</taxon>
        <taxon>Acetivibrio</taxon>
    </lineage>
</organism>
<reference evidence="2" key="1">
    <citation type="submission" date="2011-12" db="EMBL/GenBank/DDBJ databases">
        <title>Complete sequence of Clostridium clariflavum DSM 19732.</title>
        <authorList>
            <consortium name="US DOE Joint Genome Institute"/>
            <person name="Lucas S."/>
            <person name="Han J."/>
            <person name="Lapidus A."/>
            <person name="Cheng J.-F."/>
            <person name="Goodwin L."/>
            <person name="Pitluck S."/>
            <person name="Peters L."/>
            <person name="Teshima H."/>
            <person name="Detter J.C."/>
            <person name="Han C."/>
            <person name="Tapia R."/>
            <person name="Land M."/>
            <person name="Hauser L."/>
            <person name="Kyrpides N."/>
            <person name="Ivanova N."/>
            <person name="Pagani I."/>
            <person name="Kitzmiller T."/>
            <person name="Lynd L."/>
            <person name="Izquierdo J."/>
            <person name="Woyke T."/>
        </authorList>
    </citation>
    <scope>NUCLEOTIDE SEQUENCE [LARGE SCALE GENOMIC DNA]</scope>
    <source>
        <strain evidence="2">DSM 19732 / NBRC 101661 / EBR45</strain>
    </source>
</reference>
<dbReference type="STRING" id="720554.Clocl_3804"/>
<proteinExistence type="predicted"/>
<name>G8M1M5_ACECE</name>
<dbReference type="HOGENOM" id="CLU_3151226_0_0_9"/>
<accession>G8M1M5</accession>